<keyword evidence="1 9" id="KW-0723">Serine/threonine-protein kinase</keyword>
<dbReference type="PROSITE" id="PS00109">
    <property type="entry name" value="PROTEIN_KINASE_TYR"/>
    <property type="match status" value="1"/>
</dbReference>
<evidence type="ECO:0000256" key="3">
    <source>
        <dbReference type="ARBA" id="ARBA00022741"/>
    </source>
</evidence>
<feature type="domain" description="AGC-kinase C-terminal" evidence="8">
    <location>
        <begin position="537"/>
        <end position="603"/>
    </location>
</feature>
<dbReference type="SUPFAM" id="SSF56112">
    <property type="entry name" value="Protein kinase-like (PK-like)"/>
    <property type="match status" value="2"/>
</dbReference>
<dbReference type="Proteomes" id="UP000623467">
    <property type="component" value="Unassembled WGS sequence"/>
</dbReference>
<dbReference type="GO" id="GO:0005524">
    <property type="term" value="F:ATP binding"/>
    <property type="evidence" value="ECO:0007669"/>
    <property type="project" value="UniProtKB-KW"/>
</dbReference>
<feature type="domain" description="Protein kinase" evidence="7">
    <location>
        <begin position="277"/>
        <end position="536"/>
    </location>
</feature>
<dbReference type="InterPro" id="IPR001245">
    <property type="entry name" value="Ser-Thr/Tyr_kinase_cat_dom"/>
</dbReference>
<dbReference type="PROSITE" id="PS50011">
    <property type="entry name" value="PROTEIN_KINASE_DOM"/>
    <property type="match status" value="2"/>
</dbReference>
<evidence type="ECO:0000259" key="8">
    <source>
        <dbReference type="PROSITE" id="PS51285"/>
    </source>
</evidence>
<dbReference type="SUPFAM" id="SSF49562">
    <property type="entry name" value="C2 domain (Calcium/lipid-binding domain, CaLB)"/>
    <property type="match status" value="1"/>
</dbReference>
<dbReference type="InterPro" id="IPR035892">
    <property type="entry name" value="C2_domain_sf"/>
</dbReference>
<evidence type="ECO:0000256" key="2">
    <source>
        <dbReference type="ARBA" id="ARBA00022679"/>
    </source>
</evidence>
<evidence type="ECO:0000259" key="7">
    <source>
        <dbReference type="PROSITE" id="PS50011"/>
    </source>
</evidence>
<dbReference type="Pfam" id="PF00069">
    <property type="entry name" value="Pkinase"/>
    <property type="match status" value="1"/>
</dbReference>
<feature type="region of interest" description="Disordered" evidence="6">
    <location>
        <begin position="149"/>
        <end position="190"/>
    </location>
</feature>
<keyword evidence="5" id="KW-0067">ATP-binding</keyword>
<accession>A0A8H6X7M6</accession>
<keyword evidence="3" id="KW-0547">Nucleotide-binding</keyword>
<dbReference type="PANTHER" id="PTHR24351">
    <property type="entry name" value="RIBOSOMAL PROTEIN S6 KINASE"/>
    <property type="match status" value="1"/>
</dbReference>
<dbReference type="PROSITE" id="PS51285">
    <property type="entry name" value="AGC_KINASE_CTER"/>
    <property type="match status" value="1"/>
</dbReference>
<dbReference type="AlphaFoldDB" id="A0A8H6X7M6"/>
<dbReference type="Gene3D" id="3.30.200.20">
    <property type="entry name" value="Phosphorylase Kinase, domain 1"/>
    <property type="match status" value="1"/>
</dbReference>
<dbReference type="Pfam" id="PF07714">
    <property type="entry name" value="PK_Tyr_Ser-Thr"/>
    <property type="match status" value="1"/>
</dbReference>
<evidence type="ECO:0000256" key="6">
    <source>
        <dbReference type="SAM" id="MobiDB-lite"/>
    </source>
</evidence>
<feature type="compositionally biased region" description="Polar residues" evidence="6">
    <location>
        <begin position="165"/>
        <end position="190"/>
    </location>
</feature>
<dbReference type="InterPro" id="IPR008266">
    <property type="entry name" value="Tyr_kinase_AS"/>
</dbReference>
<feature type="region of interest" description="Disordered" evidence="6">
    <location>
        <begin position="51"/>
        <end position="75"/>
    </location>
</feature>
<keyword evidence="4 9" id="KW-0418">Kinase</keyword>
<dbReference type="OrthoDB" id="63267at2759"/>
<dbReference type="FunFam" id="1.10.510.10:FF:000008">
    <property type="entry name" value="Non-specific serine/threonine protein kinase"/>
    <property type="match status" value="1"/>
</dbReference>
<name>A0A8H6X7M6_9AGAR</name>
<keyword evidence="10" id="KW-1185">Reference proteome</keyword>
<evidence type="ECO:0000256" key="5">
    <source>
        <dbReference type="ARBA" id="ARBA00022840"/>
    </source>
</evidence>
<dbReference type="Gene3D" id="1.10.510.10">
    <property type="entry name" value="Transferase(Phosphotransferase) domain 1"/>
    <property type="match status" value="2"/>
</dbReference>
<reference evidence="9" key="1">
    <citation type="submission" date="2020-05" db="EMBL/GenBank/DDBJ databases">
        <title>Mycena genomes resolve the evolution of fungal bioluminescence.</title>
        <authorList>
            <person name="Tsai I.J."/>
        </authorList>
    </citation>
    <scope>NUCLEOTIDE SEQUENCE</scope>
    <source>
        <strain evidence="9">160909Yilan</strain>
    </source>
</reference>
<dbReference type="GO" id="GO:0004674">
    <property type="term" value="F:protein serine/threonine kinase activity"/>
    <property type="evidence" value="ECO:0007669"/>
    <property type="project" value="UniProtKB-KW"/>
</dbReference>
<evidence type="ECO:0000256" key="1">
    <source>
        <dbReference type="ARBA" id="ARBA00022527"/>
    </source>
</evidence>
<keyword evidence="2" id="KW-0808">Transferase</keyword>
<sequence>MELTPRASNNLERDALDFSDIEEALQQPCRLHSGFYWLLIQWSIPEFGMQQTQKPRPHLRISNSSPVPPTLTARSDTFSKGQIHVKLIQARNLHVNSAARPYVFVQFEQNEFISRDPTDATDKEIHGIPTAVPTSRAISALSAIGVKAPAAASRRGTKGSSKSSNPFIDSSSPPASVLSNGGVSSIGSHPTIPSGSMNDVFSEASPLRVTFNVYDRADVDHRVLGTLQIKPLLVHDNTIDQWYKLQPCENEVVSGELRVQVTFREYQPGRALRPRDFEFLKLLEHGPFGKVFQVRKKDTKRIFTMKVLPKEEIVAENWFAQTMNEGTILEGLESPFILGLKYSFQTETRLYLVTDFKGGGDLLWHLKRETRFSMERARFYIAEVILALEHLHKYDIAYCDLKPEKIMLDSTGHVALCDSSLSRAAFRSDGLTPTFCGTTEYLAPEILLDDQVGYSKMVDFWSLGVILFETCCGWNPFSAEDTQQMYENICSGKIRFPKGFISGDGKQFVQGLLNRKPKYRLGAIRDAEELKEHPFFSSIDWEALARKQVTPPFKPVESVQPTAEFDEIFTLRSFREVGLAEMDLYVEEDGPAFIQPERYLESLLASWEHRLSLLSTMSEADRRGPSTQVRERLGDVEAQIGTLIIQILDSRDARLAAQLLAADRAQSFVDAIQDALDRGTLPDSSSRSKARKLIQKVSEAVEQLPSSLFITGVNDRDEHPTFGGGFSDVYQASYQGKTVALKRLRTFTVDSTPHRTRLQFYKEALVWQGLRHRFILPLLGIDRSTFTPSFCMVSPWMKSGTVLKYIRDRGLGDVNRLLFEIAQGLNYLHSMNVVHGDLRGTNILISDDACLSDFGLATTIDDTDSTTAGTTFSSNRAGSVRWFAPELIEPTKFGCPKFIRTKASDVYAYACVCLELYTQSPPFSHLREIAASLRHYGELVTAQDFHARPSSHNIAIALEGSLIHNLKSGSVPRHAIAFNTTFIHPALNAADYHYLSPTLAFIPPLSCFLAMCYLCSRYVLPLYFIDPALILLTEP</sequence>
<organism evidence="9 10">
    <name type="scientific">Mycena sanguinolenta</name>
    <dbReference type="NCBI Taxonomy" id="230812"/>
    <lineage>
        <taxon>Eukaryota</taxon>
        <taxon>Fungi</taxon>
        <taxon>Dikarya</taxon>
        <taxon>Basidiomycota</taxon>
        <taxon>Agaricomycotina</taxon>
        <taxon>Agaricomycetes</taxon>
        <taxon>Agaricomycetidae</taxon>
        <taxon>Agaricales</taxon>
        <taxon>Marasmiineae</taxon>
        <taxon>Mycenaceae</taxon>
        <taxon>Mycena</taxon>
    </lineage>
</organism>
<gene>
    <name evidence="9" type="ORF">MSAN_02320100</name>
</gene>
<comment type="caution">
    <text evidence="9">The sequence shown here is derived from an EMBL/GenBank/DDBJ whole genome shotgun (WGS) entry which is preliminary data.</text>
</comment>
<feature type="domain" description="Protein kinase" evidence="7">
    <location>
        <begin position="715"/>
        <end position="987"/>
    </location>
</feature>
<dbReference type="InterPro" id="IPR000961">
    <property type="entry name" value="AGC-kinase_C"/>
</dbReference>
<evidence type="ECO:0000313" key="9">
    <source>
        <dbReference type="EMBL" id="KAF7336063.1"/>
    </source>
</evidence>
<protein>
    <submittedName>
        <fullName evidence="9">Non-specific serine/threonine protein kinase</fullName>
    </submittedName>
</protein>
<dbReference type="InterPro" id="IPR000719">
    <property type="entry name" value="Prot_kinase_dom"/>
</dbReference>
<dbReference type="EMBL" id="JACAZH010000038">
    <property type="protein sequence ID" value="KAF7336063.1"/>
    <property type="molecule type" value="Genomic_DNA"/>
</dbReference>
<proteinExistence type="predicted"/>
<evidence type="ECO:0000256" key="4">
    <source>
        <dbReference type="ARBA" id="ARBA00022777"/>
    </source>
</evidence>
<dbReference type="InterPro" id="IPR011009">
    <property type="entry name" value="Kinase-like_dom_sf"/>
</dbReference>
<evidence type="ECO:0000313" key="10">
    <source>
        <dbReference type="Proteomes" id="UP000623467"/>
    </source>
</evidence>